<evidence type="ECO:0000256" key="11">
    <source>
        <dbReference type="RuleBase" id="RU004227"/>
    </source>
</evidence>
<protein>
    <recommendedName>
        <fullName evidence="8 9">Chromosomal replication initiator protein DnaA</fullName>
    </recommendedName>
</protein>
<dbReference type="HAMAP" id="MF_00377">
    <property type="entry name" value="DnaA_bact"/>
    <property type="match status" value="1"/>
</dbReference>
<organism evidence="14">
    <name type="scientific">uncultured bacterium Contigcl_1764b</name>
    <dbReference type="NCBI Taxonomy" id="1393658"/>
    <lineage>
        <taxon>Bacteria</taxon>
        <taxon>environmental samples</taxon>
    </lineage>
</organism>
<dbReference type="FunFam" id="3.40.50.300:FF:000150">
    <property type="entry name" value="Chromosomal replication initiator protein DnaA"/>
    <property type="match status" value="1"/>
</dbReference>
<dbReference type="NCBIfam" id="TIGR00362">
    <property type="entry name" value="DnaA"/>
    <property type="match status" value="1"/>
</dbReference>
<accession>W0FRD3</accession>
<dbReference type="InterPro" id="IPR010921">
    <property type="entry name" value="Trp_repressor/repl_initiator"/>
</dbReference>
<feature type="region of interest" description="Domain III, AAA+ region" evidence="8">
    <location>
        <begin position="108"/>
        <end position="324"/>
    </location>
</feature>
<keyword evidence="7 8" id="KW-0238">DNA-binding</keyword>
<gene>
    <name evidence="8" type="primary">dnaA</name>
</gene>
<dbReference type="InterPro" id="IPR013317">
    <property type="entry name" value="DnaA_dom"/>
</dbReference>
<dbReference type="InterPro" id="IPR020591">
    <property type="entry name" value="Chromosome_initiator_DnaA-like"/>
</dbReference>
<feature type="domain" description="Chromosomal replication initiator DnaA C-terminal" evidence="13">
    <location>
        <begin position="353"/>
        <end position="422"/>
    </location>
</feature>
<dbReference type="GO" id="GO:0005737">
    <property type="term" value="C:cytoplasm"/>
    <property type="evidence" value="ECO:0007669"/>
    <property type="project" value="UniProtKB-SubCell"/>
</dbReference>
<dbReference type="InterPro" id="IPR018312">
    <property type="entry name" value="Chromosome_initiator_DnaA_CS"/>
</dbReference>
<dbReference type="GO" id="GO:0006270">
    <property type="term" value="P:DNA replication initiation"/>
    <property type="evidence" value="ECO:0007669"/>
    <property type="project" value="UniProtKB-UniRule"/>
</dbReference>
<dbReference type="SUPFAM" id="SSF52540">
    <property type="entry name" value="P-loop containing nucleoside triphosphate hydrolases"/>
    <property type="match status" value="1"/>
</dbReference>
<dbReference type="GO" id="GO:0005524">
    <property type="term" value="F:ATP binding"/>
    <property type="evidence" value="ECO:0007669"/>
    <property type="project" value="UniProtKB-UniRule"/>
</dbReference>
<feature type="binding site" evidence="8">
    <location>
        <position position="155"/>
    </location>
    <ligand>
        <name>ATP</name>
        <dbReference type="ChEBI" id="CHEBI:30616"/>
    </ligand>
</feature>
<comment type="similarity">
    <text evidence="1 8 11">Belongs to the DnaA family.</text>
</comment>
<evidence type="ECO:0000256" key="5">
    <source>
        <dbReference type="ARBA" id="ARBA00022840"/>
    </source>
</evidence>
<feature type="binding site" evidence="8">
    <location>
        <position position="156"/>
    </location>
    <ligand>
        <name>ATP</name>
        <dbReference type="ChEBI" id="CHEBI:30616"/>
    </ligand>
</feature>
<dbReference type="SMART" id="SM00382">
    <property type="entry name" value="AAA"/>
    <property type="match status" value="1"/>
</dbReference>
<keyword evidence="6 8" id="KW-0446">Lipid-binding</keyword>
<dbReference type="Gene3D" id="1.10.1750.10">
    <property type="match status" value="1"/>
</dbReference>
<dbReference type="Pfam" id="PF08299">
    <property type="entry name" value="Bac_DnaA_C"/>
    <property type="match status" value="1"/>
</dbReference>
<dbReference type="PANTHER" id="PTHR30050:SF2">
    <property type="entry name" value="CHROMOSOMAL REPLICATION INITIATOR PROTEIN DNAA"/>
    <property type="match status" value="1"/>
</dbReference>
<evidence type="ECO:0000256" key="9">
    <source>
        <dbReference type="NCBIfam" id="TIGR00362"/>
    </source>
</evidence>
<comment type="subcellular location">
    <subcellularLocation>
        <location evidence="8">Cytoplasm</location>
    </subcellularLocation>
</comment>
<dbReference type="SUPFAM" id="SSF48295">
    <property type="entry name" value="TrpR-like"/>
    <property type="match status" value="1"/>
</dbReference>
<keyword evidence="2 8" id="KW-0963">Cytoplasm</keyword>
<dbReference type="CDD" id="cd06571">
    <property type="entry name" value="Bac_DnaA_C"/>
    <property type="match status" value="1"/>
</dbReference>
<dbReference type="GO" id="GO:0005886">
    <property type="term" value="C:plasma membrane"/>
    <property type="evidence" value="ECO:0007669"/>
    <property type="project" value="TreeGrafter"/>
</dbReference>
<feature type="region of interest" description="Domain I, interacts with DnaA modulators" evidence="8">
    <location>
        <begin position="1"/>
        <end position="93"/>
    </location>
</feature>
<feature type="region of interest" description="Domain IV, binds dsDNA" evidence="8">
    <location>
        <begin position="325"/>
        <end position="447"/>
    </location>
</feature>
<evidence type="ECO:0000256" key="2">
    <source>
        <dbReference type="ARBA" id="ARBA00022490"/>
    </source>
</evidence>
<dbReference type="PRINTS" id="PR00051">
    <property type="entry name" value="DNAA"/>
</dbReference>
<comment type="caution">
    <text evidence="8">Lacks conserved residue(s) required for the propagation of feature annotation.</text>
</comment>
<dbReference type="EMBL" id="KC246866">
    <property type="protein sequence ID" value="AHF26069.1"/>
    <property type="molecule type" value="Genomic_DNA"/>
</dbReference>
<dbReference type="InterPro" id="IPR003593">
    <property type="entry name" value="AAA+_ATPase"/>
</dbReference>
<evidence type="ECO:0000256" key="1">
    <source>
        <dbReference type="ARBA" id="ARBA00006583"/>
    </source>
</evidence>
<dbReference type="AlphaFoldDB" id="W0FRD3"/>
<dbReference type="InterPro" id="IPR001957">
    <property type="entry name" value="Chromosome_initiator_DnaA"/>
</dbReference>
<dbReference type="FunFam" id="1.10.8.60:FF:000003">
    <property type="entry name" value="Chromosomal replication initiator protein DnaA"/>
    <property type="match status" value="1"/>
</dbReference>
<dbReference type="InterPro" id="IPR013159">
    <property type="entry name" value="DnaA_C"/>
</dbReference>
<evidence type="ECO:0000259" key="12">
    <source>
        <dbReference type="SMART" id="SM00382"/>
    </source>
</evidence>
<dbReference type="Pfam" id="PF00308">
    <property type="entry name" value="Bac_DnaA"/>
    <property type="match status" value="1"/>
</dbReference>
<dbReference type="InterPro" id="IPR038454">
    <property type="entry name" value="DnaA_N_sf"/>
</dbReference>
<evidence type="ECO:0000256" key="3">
    <source>
        <dbReference type="ARBA" id="ARBA00022705"/>
    </source>
</evidence>
<dbReference type="CDD" id="cd00009">
    <property type="entry name" value="AAA"/>
    <property type="match status" value="1"/>
</dbReference>
<dbReference type="Gene3D" id="3.30.300.180">
    <property type="match status" value="1"/>
</dbReference>
<evidence type="ECO:0000256" key="10">
    <source>
        <dbReference type="RuleBase" id="RU000577"/>
    </source>
</evidence>
<dbReference type="GO" id="GO:0006275">
    <property type="term" value="P:regulation of DNA replication"/>
    <property type="evidence" value="ECO:0007669"/>
    <property type="project" value="UniProtKB-UniRule"/>
</dbReference>
<feature type="binding site" evidence="8">
    <location>
        <position position="152"/>
    </location>
    <ligand>
        <name>ATP</name>
        <dbReference type="ChEBI" id="CHEBI:30616"/>
    </ligand>
</feature>
<evidence type="ECO:0000256" key="4">
    <source>
        <dbReference type="ARBA" id="ARBA00022741"/>
    </source>
</evidence>
<evidence type="ECO:0000313" key="14">
    <source>
        <dbReference type="EMBL" id="AHF26069.1"/>
    </source>
</evidence>
<dbReference type="GO" id="GO:0003688">
    <property type="term" value="F:DNA replication origin binding"/>
    <property type="evidence" value="ECO:0007669"/>
    <property type="project" value="UniProtKB-UniRule"/>
</dbReference>
<evidence type="ECO:0000259" key="13">
    <source>
        <dbReference type="SMART" id="SM00760"/>
    </source>
</evidence>
<dbReference type="Gene3D" id="3.40.50.300">
    <property type="entry name" value="P-loop containing nucleotide triphosphate hydrolases"/>
    <property type="match status" value="1"/>
</dbReference>
<evidence type="ECO:0000256" key="8">
    <source>
        <dbReference type="HAMAP-Rule" id="MF_00377"/>
    </source>
</evidence>
<evidence type="ECO:0000256" key="6">
    <source>
        <dbReference type="ARBA" id="ARBA00023121"/>
    </source>
</evidence>
<evidence type="ECO:0000256" key="7">
    <source>
        <dbReference type="ARBA" id="ARBA00023125"/>
    </source>
</evidence>
<comment type="function">
    <text evidence="8 10">Plays an essential role in the initiation and regulation of chromosomal replication. ATP-DnaA binds to the origin of replication (oriC) to initiate formation of the DNA replication initiation complex once per cell cycle. Binds the DnaA box (a 9 base pair repeat at the origin) and separates the double-stranded (ds)DNA. Forms a right-handed helical filament on oriC DNA; dsDNA binds to the exterior of the filament while single-stranded (ss)DNA is stabiized in the filament's interior. The ATP-DnaA-oriC complex binds and stabilizes one strand of the AT-rich DNA unwinding element (DUE), permitting loading of DNA polymerase. After initiation quickly degrades to an ADP-DnaA complex that is not apt for DNA replication. Binds acidic phospholipids.</text>
</comment>
<sequence>MENDRMNMESLWERTCVLLSREMNYVSYSTWIDNNMVPGLLEDDTLFVAVKMDKMISMIQNKYADLIEKKLFETAGKTIRLVMLTKDEMREKLENGNSALGQDDTDPHLNPKYTFESFVVGNGNRFAHAAALAVAESPAEAYNPLFIYGGVGLGKTHLMQAIGHFIHQTEPKKKILYMTSENFTNELISAIQLKKTYEFREKIRKVDVLMVDDIQFIAGRESTQQEFFNTFNELHNDNKQIILTSDKPPKDIQRLEERLCSRFEWGLVADIQRPDVDTRVAILREKTVQENITVPDDVLQLIAGKIDSNIRELEGCLTRLVAYSTLVKEPITLDLCERALKEIFDSRRHKQITAELIMQTVCDYYGLIMDDMTGPTRKREITVPRQIAMYLTREMTGMSLPQIGNVFGGRDHTTVLHSCKTVEGNMTASTDVKAVVEDIKNLVKNAQ</sequence>
<comment type="domain">
    <text evidence="8">Domain I is involved in oligomerization and binding regulators, domain II is flexibile and of varying length in different bacteria, domain III forms the AAA+ region, while domain IV binds dsDNA.</text>
</comment>
<dbReference type="GO" id="GO:0008289">
    <property type="term" value="F:lipid binding"/>
    <property type="evidence" value="ECO:0007669"/>
    <property type="project" value="UniProtKB-KW"/>
</dbReference>
<reference evidence="14" key="1">
    <citation type="journal article" date="2013" name="PLoS ONE">
        <title>Metagenomic insights into the carbohydrate-active enzymes carried by the microorganisms adhering to solid digesta in the rumen of cows.</title>
        <authorList>
            <person name="Wang L."/>
            <person name="Hatem A."/>
            <person name="Catalyurek U.V."/>
            <person name="Morrison M."/>
            <person name="Yu Z."/>
        </authorList>
    </citation>
    <scope>NUCLEOTIDE SEQUENCE</scope>
</reference>
<comment type="subunit">
    <text evidence="8">Oligomerizes as a right-handed, spiral filament on DNA at oriC.</text>
</comment>
<keyword evidence="4 8" id="KW-0547">Nucleotide-binding</keyword>
<dbReference type="InterPro" id="IPR027417">
    <property type="entry name" value="P-loop_NTPase"/>
</dbReference>
<dbReference type="SMART" id="SM00760">
    <property type="entry name" value="Bac_DnaA_C"/>
    <property type="match status" value="1"/>
</dbReference>
<feature type="binding site" evidence="8">
    <location>
        <position position="154"/>
    </location>
    <ligand>
        <name>ATP</name>
        <dbReference type="ChEBI" id="CHEBI:30616"/>
    </ligand>
</feature>
<proteinExistence type="inferred from homology"/>
<feature type="domain" description="AAA+ ATPase" evidence="12">
    <location>
        <begin position="141"/>
        <end position="269"/>
    </location>
</feature>
<name>W0FRD3_9BACT</name>
<keyword evidence="3 8" id="KW-0235">DNA replication</keyword>
<dbReference type="PANTHER" id="PTHR30050">
    <property type="entry name" value="CHROMOSOMAL REPLICATION INITIATOR PROTEIN DNAA"/>
    <property type="match status" value="1"/>
</dbReference>
<keyword evidence="5 8" id="KW-0067">ATP-binding</keyword>
<dbReference type="PROSITE" id="PS01008">
    <property type="entry name" value="DNAA"/>
    <property type="match status" value="1"/>
</dbReference>
<dbReference type="Gene3D" id="1.10.8.60">
    <property type="match status" value="1"/>
</dbReference>